<dbReference type="SMART" id="SM00320">
    <property type="entry name" value="WD40"/>
    <property type="match status" value="7"/>
</dbReference>
<dbReference type="InterPro" id="IPR015943">
    <property type="entry name" value="WD40/YVTN_repeat-like_dom_sf"/>
</dbReference>
<dbReference type="SUPFAM" id="SSF50978">
    <property type="entry name" value="WD40 repeat-like"/>
    <property type="match status" value="1"/>
</dbReference>
<dbReference type="AlphaFoldDB" id="A0A6S7LF45"/>
<dbReference type="InterPro" id="IPR001680">
    <property type="entry name" value="WD40_rpt"/>
</dbReference>
<dbReference type="Gene3D" id="2.130.10.10">
    <property type="entry name" value="YVTN repeat-like/Quinoprotein amine dehydrogenase"/>
    <property type="match status" value="2"/>
</dbReference>
<gene>
    <name evidence="1" type="ORF">PACLA_8A062137</name>
</gene>
<proteinExistence type="predicted"/>
<evidence type="ECO:0000313" key="2">
    <source>
        <dbReference type="Proteomes" id="UP001152795"/>
    </source>
</evidence>
<name>A0A6S7LF45_PARCT</name>
<organism evidence="1 2">
    <name type="scientific">Paramuricea clavata</name>
    <name type="common">Red gorgonian</name>
    <name type="synonym">Violescent sea-whip</name>
    <dbReference type="NCBI Taxonomy" id="317549"/>
    <lineage>
        <taxon>Eukaryota</taxon>
        <taxon>Metazoa</taxon>
        <taxon>Cnidaria</taxon>
        <taxon>Anthozoa</taxon>
        <taxon>Octocorallia</taxon>
        <taxon>Malacalcyonacea</taxon>
        <taxon>Plexauridae</taxon>
        <taxon>Paramuricea</taxon>
    </lineage>
</organism>
<dbReference type="PROSITE" id="PS50082">
    <property type="entry name" value="WD_REPEATS_2"/>
    <property type="match status" value="1"/>
</dbReference>
<sequence>MFLFKMAANVGSLLTAVLRCLRSSAFRKKKKFQFRKMNFVRTTRVGHKENILALDINTDGILSSVAEDGHCILWSTDGQILHDINVNNEHGLTSDEYPLNSVTFNPSDGNKFYISSGMQVLVYDMRKCSAYLTKFDLNEDEINQLCVNSTGRYLAACDDLGEIKVIDIQESRLFKTLGRRHDNICSSVQFRHKKSWQLLSAGLDCNIINWDFSSGKPQQIFNMNDHILKQTEGNQTSFINPPFVHSLSVAKDGKTFATGLGNGEIGLFQFQGKLSTCTERLKCHDSEVSQVYYFNFGSTERCLVSGGNDGKINIWKEIQTGKNVKYELYHKILHDSKINWITCSSFKKDCVFVADQYSNVTVYELK</sequence>
<dbReference type="PANTHER" id="PTHR44666">
    <property type="entry name" value="WD REPEAT-CONTAINING PROTEIN 53"/>
    <property type="match status" value="1"/>
</dbReference>
<dbReference type="EMBL" id="CACRXK020017401">
    <property type="protein sequence ID" value="CAB4031159.1"/>
    <property type="molecule type" value="Genomic_DNA"/>
</dbReference>
<dbReference type="PANTHER" id="PTHR44666:SF1">
    <property type="entry name" value="WD REPEAT-CONTAINING PROTEIN 53"/>
    <property type="match status" value="1"/>
</dbReference>
<dbReference type="InterPro" id="IPR042453">
    <property type="entry name" value="WDR53"/>
</dbReference>
<protein>
    <submittedName>
        <fullName evidence="1">WD repeat-containing 53-like</fullName>
    </submittedName>
</protein>
<keyword evidence="2" id="KW-1185">Reference proteome</keyword>
<dbReference type="Proteomes" id="UP001152795">
    <property type="component" value="Unassembled WGS sequence"/>
</dbReference>
<dbReference type="Pfam" id="PF00400">
    <property type="entry name" value="WD40"/>
    <property type="match status" value="2"/>
</dbReference>
<dbReference type="InterPro" id="IPR036322">
    <property type="entry name" value="WD40_repeat_dom_sf"/>
</dbReference>
<accession>A0A6S7LF45</accession>
<evidence type="ECO:0000313" key="1">
    <source>
        <dbReference type="EMBL" id="CAB4031159.1"/>
    </source>
</evidence>
<reference evidence="1" key="1">
    <citation type="submission" date="2020-04" db="EMBL/GenBank/DDBJ databases">
        <authorList>
            <person name="Alioto T."/>
            <person name="Alioto T."/>
            <person name="Gomez Garrido J."/>
        </authorList>
    </citation>
    <scope>NUCLEOTIDE SEQUENCE</scope>
    <source>
        <strain evidence="1">A484AB</strain>
    </source>
</reference>
<dbReference type="OrthoDB" id="2161379at2759"/>
<comment type="caution">
    <text evidence="1">The sequence shown here is derived from an EMBL/GenBank/DDBJ whole genome shotgun (WGS) entry which is preliminary data.</text>
</comment>